<gene>
    <name evidence="1" type="ORF">g.2394</name>
</gene>
<feature type="non-terminal residue" evidence="1">
    <location>
        <position position="1"/>
    </location>
</feature>
<feature type="non-terminal residue" evidence="1">
    <location>
        <position position="103"/>
    </location>
</feature>
<proteinExistence type="predicted"/>
<protein>
    <submittedName>
        <fullName evidence="1">Uncharacterized protein</fullName>
    </submittedName>
</protein>
<dbReference type="AlphaFoldDB" id="A0A1B6I0L6"/>
<reference evidence="1" key="1">
    <citation type="submission" date="2015-11" db="EMBL/GenBank/DDBJ databases">
        <title>De novo transcriptome assembly of four potential Pierce s Disease insect vectors from Arizona vineyards.</title>
        <authorList>
            <person name="Tassone E.E."/>
        </authorList>
    </citation>
    <scope>NUCLEOTIDE SEQUENCE</scope>
</reference>
<organism evidence="1">
    <name type="scientific">Homalodisca liturata</name>
    <dbReference type="NCBI Taxonomy" id="320908"/>
    <lineage>
        <taxon>Eukaryota</taxon>
        <taxon>Metazoa</taxon>
        <taxon>Ecdysozoa</taxon>
        <taxon>Arthropoda</taxon>
        <taxon>Hexapoda</taxon>
        <taxon>Insecta</taxon>
        <taxon>Pterygota</taxon>
        <taxon>Neoptera</taxon>
        <taxon>Paraneoptera</taxon>
        <taxon>Hemiptera</taxon>
        <taxon>Auchenorrhyncha</taxon>
        <taxon>Membracoidea</taxon>
        <taxon>Cicadellidae</taxon>
        <taxon>Cicadellinae</taxon>
        <taxon>Proconiini</taxon>
        <taxon>Homalodisca</taxon>
    </lineage>
</organism>
<accession>A0A1B6I0L6</accession>
<name>A0A1B6I0L6_9HEMI</name>
<dbReference type="EMBL" id="GECU01027244">
    <property type="protein sequence ID" value="JAS80462.1"/>
    <property type="molecule type" value="Transcribed_RNA"/>
</dbReference>
<sequence length="103" mass="11682">LTLLGLTSDYGLRSFEAMDGSVDPAFNLMLGEPVPFEPRPPGETICIVLDKWDPALAGEIERLRLRTRSVLITDESPRETYFAKLKVMKTEDSYVRVHPLQNF</sequence>
<evidence type="ECO:0000313" key="1">
    <source>
        <dbReference type="EMBL" id="JAS80462.1"/>
    </source>
</evidence>